<dbReference type="PANTHER" id="PTHR43459:SF1">
    <property type="entry name" value="EG:BACN32G11.4 PROTEIN"/>
    <property type="match status" value="1"/>
</dbReference>
<name>A0ABU4PPQ0_9SPHN</name>
<dbReference type="CDD" id="cd06558">
    <property type="entry name" value="crotonase-like"/>
    <property type="match status" value="1"/>
</dbReference>
<evidence type="ECO:0000313" key="1">
    <source>
        <dbReference type="EMBL" id="MDX5985107.1"/>
    </source>
</evidence>
<dbReference type="Pfam" id="PF00378">
    <property type="entry name" value="ECH_1"/>
    <property type="match status" value="1"/>
</dbReference>
<protein>
    <submittedName>
        <fullName evidence="1">Enoyl-CoA hydratase/isomerase family protein</fullName>
    </submittedName>
</protein>
<dbReference type="InterPro" id="IPR029045">
    <property type="entry name" value="ClpP/crotonase-like_dom_sf"/>
</dbReference>
<dbReference type="RefSeq" id="WP_010402416.1">
    <property type="nucleotide sequence ID" value="NZ_JAWXXV010000001.1"/>
</dbReference>
<dbReference type="SUPFAM" id="SSF52096">
    <property type="entry name" value="ClpP/crotonase"/>
    <property type="match status" value="1"/>
</dbReference>
<gene>
    <name evidence="1" type="ORF">SIL82_12625</name>
</gene>
<comment type="caution">
    <text evidence="1">The sequence shown here is derived from an EMBL/GenBank/DDBJ whole genome shotgun (WGS) entry which is preliminary data.</text>
</comment>
<dbReference type="InterPro" id="IPR001753">
    <property type="entry name" value="Enoyl-CoA_hydra/iso"/>
</dbReference>
<dbReference type="Proteomes" id="UP001279660">
    <property type="component" value="Unassembled WGS sequence"/>
</dbReference>
<dbReference type="Gene3D" id="3.90.226.10">
    <property type="entry name" value="2-enoyl-CoA Hydratase, Chain A, domain 1"/>
    <property type="match status" value="1"/>
</dbReference>
<organism evidence="1 2">
    <name type="scientific">Sphingomonas echinoides</name>
    <dbReference type="NCBI Taxonomy" id="59803"/>
    <lineage>
        <taxon>Bacteria</taxon>
        <taxon>Pseudomonadati</taxon>
        <taxon>Pseudomonadota</taxon>
        <taxon>Alphaproteobacteria</taxon>
        <taxon>Sphingomonadales</taxon>
        <taxon>Sphingomonadaceae</taxon>
        <taxon>Sphingomonas</taxon>
    </lineage>
</organism>
<sequence length="263" mass="28913">MSGPAPTFDRYKDRYENIALTRDEDGVLLMTLGTNGGPFVWSSLAHDELGYCFTDIGADRENKVVVMTGTGANWCETIDAASFKLSTAGDWDYVFYDGRRLLKNLLDIEVPVISAINGPARIHPEIPVMSDIVIASDTTLFQDAPHFMSGIVPGDGAHVVWTNLLGPNRGRYFLLMGQELDAVESQRLGVVGEVVALDRVLPRALEIAREFAAKPSLARRYARVVLTQRYKRLMAEGLDLGLALEALAVIDGMPADGRMKDLR</sequence>
<evidence type="ECO:0000313" key="2">
    <source>
        <dbReference type="Proteomes" id="UP001279660"/>
    </source>
</evidence>
<proteinExistence type="predicted"/>
<dbReference type="EMBL" id="JAWXXV010000001">
    <property type="protein sequence ID" value="MDX5985107.1"/>
    <property type="molecule type" value="Genomic_DNA"/>
</dbReference>
<accession>A0ABU4PPQ0</accession>
<dbReference type="PANTHER" id="PTHR43459">
    <property type="entry name" value="ENOYL-COA HYDRATASE"/>
    <property type="match status" value="1"/>
</dbReference>
<reference evidence="1 2" key="1">
    <citation type="submission" date="2023-11" db="EMBL/GenBank/DDBJ databases">
        <title>MicrobeMod: A computational toolkit for identifying prokaryotic methylation and restriction-modification with nanopore sequencing.</title>
        <authorList>
            <person name="Crits-Christoph A."/>
            <person name="Kang S.C."/>
            <person name="Lee H."/>
            <person name="Ostrov N."/>
        </authorList>
    </citation>
    <scope>NUCLEOTIDE SEQUENCE [LARGE SCALE GENOMIC DNA]</scope>
    <source>
        <strain evidence="1 2">ATCC 14820</strain>
    </source>
</reference>
<keyword evidence="2" id="KW-1185">Reference proteome</keyword>